<gene>
    <name evidence="1" type="ORF">SAMN05660649_00153</name>
</gene>
<organism evidence="1 2">
    <name type="scientific">Desulfotruncus arcticus DSM 17038</name>
    <dbReference type="NCBI Taxonomy" id="1121424"/>
    <lineage>
        <taxon>Bacteria</taxon>
        <taxon>Bacillati</taxon>
        <taxon>Bacillota</taxon>
        <taxon>Clostridia</taxon>
        <taxon>Eubacteriales</taxon>
        <taxon>Desulfallaceae</taxon>
        <taxon>Desulfotruncus</taxon>
    </lineage>
</organism>
<accession>A0A1I2N0K2</accession>
<keyword evidence="2" id="KW-1185">Reference proteome</keyword>
<evidence type="ECO:0000313" key="2">
    <source>
        <dbReference type="Proteomes" id="UP000199337"/>
    </source>
</evidence>
<dbReference type="Pfam" id="PF11385">
    <property type="entry name" value="DUF3189"/>
    <property type="match status" value="1"/>
</dbReference>
<dbReference type="InterPro" id="IPR021525">
    <property type="entry name" value="DUF3189"/>
</dbReference>
<evidence type="ECO:0000313" key="1">
    <source>
        <dbReference type="EMBL" id="SFF94901.1"/>
    </source>
</evidence>
<dbReference type="STRING" id="341036.SAMN05660649_00153"/>
<dbReference type="Proteomes" id="UP000199337">
    <property type="component" value="Unassembled WGS sequence"/>
</dbReference>
<dbReference type="OrthoDB" id="1807295at2"/>
<name>A0A1I2N0K2_9FIRM</name>
<reference evidence="2" key="1">
    <citation type="submission" date="2016-10" db="EMBL/GenBank/DDBJ databases">
        <authorList>
            <person name="Varghese N."/>
            <person name="Submissions S."/>
        </authorList>
    </citation>
    <scope>NUCLEOTIDE SEQUENCE [LARGE SCALE GENOMIC DNA]</scope>
    <source>
        <strain evidence="2">DSM 17038</strain>
    </source>
</reference>
<dbReference type="AlphaFoldDB" id="A0A1I2N0K2"/>
<protein>
    <submittedName>
        <fullName evidence="1">Uncharacterized protein</fullName>
    </submittedName>
</protein>
<proteinExistence type="predicted"/>
<sequence length="142" mass="16166">MSKIIFYNDTGFPYSVLAAAIRSGLLPRDRLPEKQELFGVLQRYGMGKGEATVFDLGCDLNNEKCLAMWSRGDGDMTGRIIKSFLGLFQIRDYRLVRLDYPKTYLLRAGVILTKFPGLRPLGRQMIHRAVKSVYRKLLETAS</sequence>
<dbReference type="EMBL" id="FOOX01000001">
    <property type="protein sequence ID" value="SFF94901.1"/>
    <property type="molecule type" value="Genomic_DNA"/>
</dbReference>
<dbReference type="RefSeq" id="WP_092467731.1">
    <property type="nucleotide sequence ID" value="NZ_FOOX01000001.1"/>
</dbReference>